<organism evidence="1 2">
    <name type="scientific">Triticum urartu</name>
    <name type="common">Red wild einkorn</name>
    <name type="synonym">Crithodium urartu</name>
    <dbReference type="NCBI Taxonomy" id="4572"/>
    <lineage>
        <taxon>Eukaryota</taxon>
        <taxon>Viridiplantae</taxon>
        <taxon>Streptophyta</taxon>
        <taxon>Embryophyta</taxon>
        <taxon>Tracheophyta</taxon>
        <taxon>Spermatophyta</taxon>
        <taxon>Magnoliopsida</taxon>
        <taxon>Liliopsida</taxon>
        <taxon>Poales</taxon>
        <taxon>Poaceae</taxon>
        <taxon>BOP clade</taxon>
        <taxon>Pooideae</taxon>
        <taxon>Triticodae</taxon>
        <taxon>Triticeae</taxon>
        <taxon>Triticinae</taxon>
        <taxon>Triticum</taxon>
    </lineage>
</organism>
<reference evidence="1" key="3">
    <citation type="submission" date="2022-06" db="UniProtKB">
        <authorList>
            <consortium name="EnsemblPlants"/>
        </authorList>
    </citation>
    <scope>IDENTIFICATION</scope>
</reference>
<dbReference type="Gramene" id="TuG1812G0500004920.01.T01">
    <property type="protein sequence ID" value="TuG1812G0500004920.01.T01.cds306142"/>
    <property type="gene ID" value="TuG1812G0500004920.01"/>
</dbReference>
<proteinExistence type="predicted"/>
<evidence type="ECO:0000313" key="1">
    <source>
        <dbReference type="EnsemblPlants" id="TuG1812G0500004920.01.T01.cds306142"/>
    </source>
</evidence>
<accession>A0A8R7UKM9</accession>
<protein>
    <submittedName>
        <fullName evidence="1">Uncharacterized protein</fullName>
    </submittedName>
</protein>
<dbReference type="Proteomes" id="UP000015106">
    <property type="component" value="Chromosome 5"/>
</dbReference>
<name>A0A8R7UKM9_TRIUA</name>
<sequence>MMLQRRTASSRSISQWVFVVISAWCRLVLK</sequence>
<reference evidence="2" key="1">
    <citation type="journal article" date="2013" name="Nature">
        <title>Draft genome of the wheat A-genome progenitor Triticum urartu.</title>
        <authorList>
            <person name="Ling H.Q."/>
            <person name="Zhao S."/>
            <person name="Liu D."/>
            <person name="Wang J."/>
            <person name="Sun H."/>
            <person name="Zhang C."/>
            <person name="Fan H."/>
            <person name="Li D."/>
            <person name="Dong L."/>
            <person name="Tao Y."/>
            <person name="Gao C."/>
            <person name="Wu H."/>
            <person name="Li Y."/>
            <person name="Cui Y."/>
            <person name="Guo X."/>
            <person name="Zheng S."/>
            <person name="Wang B."/>
            <person name="Yu K."/>
            <person name="Liang Q."/>
            <person name="Yang W."/>
            <person name="Lou X."/>
            <person name="Chen J."/>
            <person name="Feng M."/>
            <person name="Jian J."/>
            <person name="Zhang X."/>
            <person name="Luo G."/>
            <person name="Jiang Y."/>
            <person name="Liu J."/>
            <person name="Wang Z."/>
            <person name="Sha Y."/>
            <person name="Zhang B."/>
            <person name="Wu H."/>
            <person name="Tang D."/>
            <person name="Shen Q."/>
            <person name="Xue P."/>
            <person name="Zou S."/>
            <person name="Wang X."/>
            <person name="Liu X."/>
            <person name="Wang F."/>
            <person name="Yang Y."/>
            <person name="An X."/>
            <person name="Dong Z."/>
            <person name="Zhang K."/>
            <person name="Zhang X."/>
            <person name="Luo M.C."/>
            <person name="Dvorak J."/>
            <person name="Tong Y."/>
            <person name="Wang J."/>
            <person name="Yang H."/>
            <person name="Li Z."/>
            <person name="Wang D."/>
            <person name="Zhang A."/>
            <person name="Wang J."/>
        </authorList>
    </citation>
    <scope>NUCLEOTIDE SEQUENCE</scope>
    <source>
        <strain evidence="2">cv. G1812</strain>
    </source>
</reference>
<reference evidence="1" key="2">
    <citation type="submission" date="2018-03" db="EMBL/GenBank/DDBJ databases">
        <title>The Triticum urartu genome reveals the dynamic nature of wheat genome evolution.</title>
        <authorList>
            <person name="Ling H."/>
            <person name="Ma B."/>
            <person name="Shi X."/>
            <person name="Liu H."/>
            <person name="Dong L."/>
            <person name="Sun H."/>
            <person name="Cao Y."/>
            <person name="Gao Q."/>
            <person name="Zheng S."/>
            <person name="Li Y."/>
            <person name="Yu Y."/>
            <person name="Du H."/>
            <person name="Qi M."/>
            <person name="Li Y."/>
            <person name="Yu H."/>
            <person name="Cui Y."/>
            <person name="Wang N."/>
            <person name="Chen C."/>
            <person name="Wu H."/>
            <person name="Zhao Y."/>
            <person name="Zhang J."/>
            <person name="Li Y."/>
            <person name="Zhou W."/>
            <person name="Zhang B."/>
            <person name="Hu W."/>
            <person name="Eijk M."/>
            <person name="Tang J."/>
            <person name="Witsenboer H."/>
            <person name="Zhao S."/>
            <person name="Li Z."/>
            <person name="Zhang A."/>
            <person name="Wang D."/>
            <person name="Liang C."/>
        </authorList>
    </citation>
    <scope>NUCLEOTIDE SEQUENCE [LARGE SCALE GENOMIC DNA]</scope>
    <source>
        <strain evidence="1">cv. G1812</strain>
    </source>
</reference>
<evidence type="ECO:0000313" key="2">
    <source>
        <dbReference type="Proteomes" id="UP000015106"/>
    </source>
</evidence>
<dbReference type="EnsemblPlants" id="TuG1812G0500004920.01.T01">
    <property type="protein sequence ID" value="TuG1812G0500004920.01.T01.cds306142"/>
    <property type="gene ID" value="TuG1812G0500004920.01"/>
</dbReference>
<keyword evidence="2" id="KW-1185">Reference proteome</keyword>
<dbReference type="AlphaFoldDB" id="A0A8R7UKM9"/>